<organism evidence="1 2">
    <name type="scientific">Entomophthora muscae</name>
    <dbReference type="NCBI Taxonomy" id="34485"/>
    <lineage>
        <taxon>Eukaryota</taxon>
        <taxon>Fungi</taxon>
        <taxon>Fungi incertae sedis</taxon>
        <taxon>Zoopagomycota</taxon>
        <taxon>Entomophthoromycotina</taxon>
        <taxon>Entomophthoromycetes</taxon>
        <taxon>Entomophthorales</taxon>
        <taxon>Entomophthoraceae</taxon>
        <taxon>Entomophthora</taxon>
    </lineage>
</organism>
<protein>
    <submittedName>
        <fullName evidence="1">Uncharacterized protein</fullName>
    </submittedName>
</protein>
<evidence type="ECO:0000313" key="2">
    <source>
        <dbReference type="Proteomes" id="UP001165960"/>
    </source>
</evidence>
<sequence>MNSFALAILTSVLALGPCPDPTKESCLRGGASSAPCSGLRCPPCWVPQGATTWGCYEKAMGPDNQAACPPWAGIVDITMPPSNCAITAEPPTKPTETPTKPTETPTKPTDPPIQPPTGNNPICPDVGQDTCFQGGHMEYPCQGATCPPCWEYKNKKWDCYDPINGKCQWGNLIDIRNPPSNCQLPECE</sequence>
<reference evidence="1" key="1">
    <citation type="submission" date="2022-04" db="EMBL/GenBank/DDBJ databases">
        <title>Genome of the entomopathogenic fungus Entomophthora muscae.</title>
        <authorList>
            <person name="Elya C."/>
            <person name="Lovett B.R."/>
            <person name="Lee E."/>
            <person name="Macias A.M."/>
            <person name="Hajek A.E."/>
            <person name="De Bivort B.L."/>
            <person name="Kasson M.T."/>
            <person name="De Fine Licht H.H."/>
            <person name="Stajich J.E."/>
        </authorList>
    </citation>
    <scope>NUCLEOTIDE SEQUENCE</scope>
    <source>
        <strain evidence="1">Berkeley</strain>
    </source>
</reference>
<name>A0ACC2UFR6_9FUNG</name>
<keyword evidence="2" id="KW-1185">Reference proteome</keyword>
<dbReference type="EMBL" id="QTSX02000759">
    <property type="protein sequence ID" value="KAJ9085486.1"/>
    <property type="molecule type" value="Genomic_DNA"/>
</dbReference>
<dbReference type="Proteomes" id="UP001165960">
    <property type="component" value="Unassembled WGS sequence"/>
</dbReference>
<accession>A0ACC2UFR6</accession>
<gene>
    <name evidence="1" type="ORF">DSO57_1013315</name>
</gene>
<evidence type="ECO:0000313" key="1">
    <source>
        <dbReference type="EMBL" id="KAJ9085486.1"/>
    </source>
</evidence>
<comment type="caution">
    <text evidence="1">The sequence shown here is derived from an EMBL/GenBank/DDBJ whole genome shotgun (WGS) entry which is preliminary data.</text>
</comment>
<proteinExistence type="predicted"/>